<dbReference type="EMBL" id="CP111014">
    <property type="protein sequence ID" value="WAQ98521.1"/>
    <property type="molecule type" value="Genomic_DNA"/>
</dbReference>
<protein>
    <submittedName>
        <fullName evidence="2">Uncharacterized protein</fullName>
    </submittedName>
</protein>
<evidence type="ECO:0000313" key="3">
    <source>
        <dbReference type="Proteomes" id="UP001164746"/>
    </source>
</evidence>
<gene>
    <name evidence="2" type="ORF">MAR_022894</name>
</gene>
<accession>A0ABY7DLD3</accession>
<evidence type="ECO:0000313" key="2">
    <source>
        <dbReference type="EMBL" id="WAQ98521.1"/>
    </source>
</evidence>
<feature type="region of interest" description="Disordered" evidence="1">
    <location>
        <begin position="1"/>
        <end position="32"/>
    </location>
</feature>
<keyword evidence="3" id="KW-1185">Reference proteome</keyword>
<reference evidence="2" key="1">
    <citation type="submission" date="2022-11" db="EMBL/GenBank/DDBJ databases">
        <title>Centuries of genome instability and evolution in soft-shell clam transmissible cancer (bioRxiv).</title>
        <authorList>
            <person name="Hart S.F.M."/>
            <person name="Yonemitsu M.A."/>
            <person name="Giersch R.M."/>
            <person name="Beal B.F."/>
            <person name="Arriagada G."/>
            <person name="Davis B.W."/>
            <person name="Ostrander E.A."/>
            <person name="Goff S.P."/>
            <person name="Metzger M.J."/>
        </authorList>
    </citation>
    <scope>NUCLEOTIDE SEQUENCE</scope>
    <source>
        <strain evidence="2">MELC-2E11</strain>
        <tissue evidence="2">Siphon/mantle</tissue>
    </source>
</reference>
<organism evidence="2 3">
    <name type="scientific">Mya arenaria</name>
    <name type="common">Soft-shell clam</name>
    <dbReference type="NCBI Taxonomy" id="6604"/>
    <lineage>
        <taxon>Eukaryota</taxon>
        <taxon>Metazoa</taxon>
        <taxon>Spiralia</taxon>
        <taxon>Lophotrochozoa</taxon>
        <taxon>Mollusca</taxon>
        <taxon>Bivalvia</taxon>
        <taxon>Autobranchia</taxon>
        <taxon>Heteroconchia</taxon>
        <taxon>Euheterodonta</taxon>
        <taxon>Imparidentia</taxon>
        <taxon>Neoheterodontei</taxon>
        <taxon>Myida</taxon>
        <taxon>Myoidea</taxon>
        <taxon>Myidae</taxon>
        <taxon>Mya</taxon>
    </lineage>
</organism>
<sequence>MPLTSMRRTMKCKENTDNDNYTAPGPPVSSDYDSLDVSEPGCLMDVYVDTFISLCKGKGHMKCKEKTDTDNYTAPGPPVSSDYDSLDVTEHGIKL</sequence>
<dbReference type="Proteomes" id="UP001164746">
    <property type="component" value="Chromosome 3"/>
</dbReference>
<feature type="region of interest" description="Disordered" evidence="1">
    <location>
        <begin position="66"/>
        <end position="95"/>
    </location>
</feature>
<proteinExistence type="predicted"/>
<evidence type="ECO:0000256" key="1">
    <source>
        <dbReference type="SAM" id="MobiDB-lite"/>
    </source>
</evidence>
<name>A0ABY7DLD3_MYAAR</name>